<dbReference type="EMBL" id="JABDTM020012514">
    <property type="protein sequence ID" value="KAH0820249.1"/>
    <property type="molecule type" value="Genomic_DNA"/>
</dbReference>
<comment type="caution">
    <text evidence="3">The sequence shown here is derived from an EMBL/GenBank/DDBJ whole genome shotgun (WGS) entry which is preliminary data.</text>
</comment>
<dbReference type="InterPro" id="IPR036691">
    <property type="entry name" value="Endo/exonu/phosph_ase_sf"/>
</dbReference>
<evidence type="ECO:0000313" key="4">
    <source>
        <dbReference type="Proteomes" id="UP000719412"/>
    </source>
</evidence>
<sequence length="263" mass="31822">MHGKKRSYRQRVVENNSSVQQRDEENNIRVEDIMKKDREECMLVGGDFNGRIAKDKVENAEGKRLMEWIEENGWEVLNGSKQVDKEEKWTYVGSRGETVIDYAIVNEKAWKTVEKFTIAERWKRRSKGGAEEGDNKSMGSTRSGRVQEYVEKMEAELKEVIEKKDRKEKWLALREQDLLKQIARTKRTYRESYKEKKKQRRETEEKEIKEIRTQREVWKYLYRERKEKESVSEEITMQEWEEYFKKLLEGRKGGRDKERQEYK</sequence>
<evidence type="ECO:0000313" key="3">
    <source>
        <dbReference type="EMBL" id="KAH0820249.1"/>
    </source>
</evidence>
<dbReference type="GO" id="GO:0003824">
    <property type="term" value="F:catalytic activity"/>
    <property type="evidence" value="ECO:0007669"/>
    <property type="project" value="InterPro"/>
</dbReference>
<dbReference type="Proteomes" id="UP000719412">
    <property type="component" value="Unassembled WGS sequence"/>
</dbReference>
<proteinExistence type="predicted"/>
<dbReference type="SUPFAM" id="SSF56219">
    <property type="entry name" value="DNase I-like"/>
    <property type="match status" value="1"/>
</dbReference>
<dbReference type="Gene3D" id="3.60.10.10">
    <property type="entry name" value="Endonuclease/exonuclease/phosphatase"/>
    <property type="match status" value="1"/>
</dbReference>
<evidence type="ECO:0008006" key="5">
    <source>
        <dbReference type="Google" id="ProtNLM"/>
    </source>
</evidence>
<keyword evidence="1" id="KW-0175">Coiled coil</keyword>
<gene>
    <name evidence="3" type="ORF">GEV33_002542</name>
</gene>
<protein>
    <recommendedName>
        <fullName evidence="5">Endonuclease/exonuclease/phosphatase domain-containing protein</fullName>
    </recommendedName>
</protein>
<organism evidence="3 4">
    <name type="scientific">Tenebrio molitor</name>
    <name type="common">Yellow mealworm beetle</name>
    <dbReference type="NCBI Taxonomy" id="7067"/>
    <lineage>
        <taxon>Eukaryota</taxon>
        <taxon>Metazoa</taxon>
        <taxon>Ecdysozoa</taxon>
        <taxon>Arthropoda</taxon>
        <taxon>Hexapoda</taxon>
        <taxon>Insecta</taxon>
        <taxon>Pterygota</taxon>
        <taxon>Neoptera</taxon>
        <taxon>Endopterygota</taxon>
        <taxon>Coleoptera</taxon>
        <taxon>Polyphaga</taxon>
        <taxon>Cucujiformia</taxon>
        <taxon>Tenebrionidae</taxon>
        <taxon>Tenebrio</taxon>
    </lineage>
</organism>
<feature type="region of interest" description="Disordered" evidence="2">
    <location>
        <begin position="124"/>
        <end position="145"/>
    </location>
</feature>
<evidence type="ECO:0000256" key="2">
    <source>
        <dbReference type="SAM" id="MobiDB-lite"/>
    </source>
</evidence>
<feature type="coiled-coil region" evidence="1">
    <location>
        <begin position="150"/>
        <end position="214"/>
    </location>
</feature>
<name>A0A8J6HT93_TENMO</name>
<dbReference type="AlphaFoldDB" id="A0A8J6HT93"/>
<evidence type="ECO:0000256" key="1">
    <source>
        <dbReference type="SAM" id="Coils"/>
    </source>
</evidence>
<reference evidence="3" key="2">
    <citation type="submission" date="2021-08" db="EMBL/GenBank/DDBJ databases">
        <authorList>
            <person name="Eriksson T."/>
        </authorList>
    </citation>
    <scope>NUCLEOTIDE SEQUENCE</scope>
    <source>
        <strain evidence="3">Stoneville</strain>
        <tissue evidence="3">Whole head</tissue>
    </source>
</reference>
<accession>A0A8J6HT93</accession>
<feature type="region of interest" description="Disordered" evidence="2">
    <location>
        <begin position="1"/>
        <end position="26"/>
    </location>
</feature>
<keyword evidence="4" id="KW-1185">Reference proteome</keyword>
<reference evidence="3" key="1">
    <citation type="journal article" date="2020" name="J Insects Food Feed">
        <title>The yellow mealworm (Tenebrio molitor) genome: a resource for the emerging insects as food and feed industry.</title>
        <authorList>
            <person name="Eriksson T."/>
            <person name="Andere A."/>
            <person name="Kelstrup H."/>
            <person name="Emery V."/>
            <person name="Picard C."/>
        </authorList>
    </citation>
    <scope>NUCLEOTIDE SEQUENCE</scope>
    <source>
        <strain evidence="3">Stoneville</strain>
        <tissue evidence="3">Whole head</tissue>
    </source>
</reference>